<organism evidence="2 3">
    <name type="scientific">Idiomarina piscisalsi</name>
    <dbReference type="NCBI Taxonomy" id="1096243"/>
    <lineage>
        <taxon>Bacteria</taxon>
        <taxon>Pseudomonadati</taxon>
        <taxon>Pseudomonadota</taxon>
        <taxon>Gammaproteobacteria</taxon>
        <taxon>Alteromonadales</taxon>
        <taxon>Idiomarinaceae</taxon>
        <taxon>Idiomarina</taxon>
    </lineage>
</organism>
<keyword evidence="1" id="KW-0812">Transmembrane</keyword>
<comment type="caution">
    <text evidence="2">The sequence shown here is derived from an EMBL/GenBank/DDBJ whole genome shotgun (WGS) entry which is preliminary data.</text>
</comment>
<sequence length="165" mass="19037">MQQPWYKQFWPWFLISLPVTVMIVCGVIIYLSVSQGNFSMVVDDYYKRGKTINAIIEHVEEAQRRNISFEFTAQNGSFKLRYRTGKPEELSALKVHFVHATQASKDFDIMMTGGADGTYRADIPENIDGKWTITVEPFDGVWKVSEKYQLPKSEFTPLRPLLYGV</sequence>
<keyword evidence="1" id="KW-1133">Transmembrane helix</keyword>
<name>A0A432YWF0_9GAMM</name>
<accession>A0A432YWF0</accession>
<protein>
    <recommendedName>
        <fullName evidence="4">CcoH-like protein</fullName>
    </recommendedName>
</protein>
<evidence type="ECO:0000256" key="1">
    <source>
        <dbReference type="SAM" id="Phobius"/>
    </source>
</evidence>
<dbReference type="InterPro" id="IPR008620">
    <property type="entry name" value="FixH"/>
</dbReference>
<feature type="transmembrane region" description="Helical" evidence="1">
    <location>
        <begin position="12"/>
        <end position="33"/>
    </location>
</feature>
<dbReference type="RefSeq" id="WP_126751312.1">
    <property type="nucleotide sequence ID" value="NZ_JBHUMT010000016.1"/>
</dbReference>
<reference evidence="2 3" key="1">
    <citation type="journal article" date="2011" name="Front. Microbiol.">
        <title>Genomic signatures of strain selection and enhancement in Bacillus atrophaeus var. globigii, a historical biowarfare simulant.</title>
        <authorList>
            <person name="Gibbons H.S."/>
            <person name="Broomall S.M."/>
            <person name="McNew L.A."/>
            <person name="Daligault H."/>
            <person name="Chapman C."/>
            <person name="Bruce D."/>
            <person name="Karavis M."/>
            <person name="Krepps M."/>
            <person name="McGregor P.A."/>
            <person name="Hong C."/>
            <person name="Park K.H."/>
            <person name="Akmal A."/>
            <person name="Feldman A."/>
            <person name="Lin J.S."/>
            <person name="Chang W.E."/>
            <person name="Higgs B.W."/>
            <person name="Demirev P."/>
            <person name="Lindquist J."/>
            <person name="Liem A."/>
            <person name="Fochler E."/>
            <person name="Read T.D."/>
            <person name="Tapia R."/>
            <person name="Johnson S."/>
            <person name="Bishop-Lilly K.A."/>
            <person name="Detter C."/>
            <person name="Han C."/>
            <person name="Sozhamannan S."/>
            <person name="Rosenzweig C.N."/>
            <person name="Skowronski E.W."/>
        </authorList>
    </citation>
    <scope>NUCLEOTIDE SEQUENCE [LARGE SCALE GENOMIC DNA]</scope>
    <source>
        <strain evidence="2 3">TPS4-2</strain>
    </source>
</reference>
<evidence type="ECO:0000313" key="3">
    <source>
        <dbReference type="Proteomes" id="UP000288361"/>
    </source>
</evidence>
<proteinExistence type="predicted"/>
<dbReference type="Pfam" id="PF05751">
    <property type="entry name" value="FixH"/>
    <property type="match status" value="1"/>
</dbReference>
<dbReference type="Proteomes" id="UP000288361">
    <property type="component" value="Unassembled WGS sequence"/>
</dbReference>
<dbReference type="AlphaFoldDB" id="A0A432YWF0"/>
<gene>
    <name evidence="2" type="ORF">CWI73_01990</name>
</gene>
<evidence type="ECO:0008006" key="4">
    <source>
        <dbReference type="Google" id="ProtNLM"/>
    </source>
</evidence>
<evidence type="ECO:0000313" key="2">
    <source>
        <dbReference type="EMBL" id="RUO67655.1"/>
    </source>
</evidence>
<dbReference type="EMBL" id="PIQA01000001">
    <property type="protein sequence ID" value="RUO67655.1"/>
    <property type="molecule type" value="Genomic_DNA"/>
</dbReference>
<keyword evidence="1" id="KW-0472">Membrane</keyword>